<keyword evidence="1" id="KW-0812">Transmembrane</keyword>
<keyword evidence="1" id="KW-1133">Transmembrane helix</keyword>
<name>A0A0E2L6Y2_ECOU3</name>
<dbReference type="Proteomes" id="UP000016035">
    <property type="component" value="Unassembled WGS sequence"/>
</dbReference>
<organism evidence="2 3">
    <name type="scientific">Escherichia coli (strain UMEA 3162-1)</name>
    <dbReference type="NCBI Taxonomy" id="1281200"/>
    <lineage>
        <taxon>Bacteria</taxon>
        <taxon>Pseudomonadati</taxon>
        <taxon>Pseudomonadota</taxon>
        <taxon>Gammaproteobacteria</taxon>
        <taxon>Enterobacterales</taxon>
        <taxon>Enterobacteriaceae</taxon>
        <taxon>Escherichia</taxon>
    </lineage>
</organism>
<comment type="caution">
    <text evidence="2">The sequence shown here is derived from an EMBL/GenBank/DDBJ whole genome shotgun (WGS) entry which is preliminary data.</text>
</comment>
<keyword evidence="1" id="KW-0472">Membrane</keyword>
<reference evidence="3" key="1">
    <citation type="submission" date="2013-07" db="EMBL/GenBank/DDBJ databases">
        <title>The genome sequence of Escherichia coli UMEA 3162-1.</title>
        <authorList>
            <consortium name="The Broad Institute Genome Sequencing Platform"/>
            <consortium name="The Broad Institute Genome Sequencing Center for Infectious Disease"/>
            <person name="Feldgarden M."/>
            <person name="Frimodt-Moller N."/>
            <person name="Leihof R.F."/>
            <person name="Rasmussen L."/>
            <person name="Young S.K."/>
            <person name="Zeng Q."/>
            <person name="Gargeya S."/>
            <person name="Abouelleil A."/>
            <person name="Alvarado L."/>
            <person name="Berlin A.M."/>
            <person name="Chapman S.B."/>
            <person name="Gainer-Dewar J."/>
            <person name="Goldberg J."/>
            <person name="Gnerre S."/>
            <person name="Griggs A."/>
            <person name="Gujja S."/>
            <person name="Hansen M."/>
            <person name="Howarth C."/>
            <person name="Imamovic A."/>
            <person name="Larimer J."/>
            <person name="McCowan C."/>
            <person name="Murphy C."/>
            <person name="Pearson M."/>
            <person name="Poon T."/>
            <person name="Priest M."/>
            <person name="Roberts A."/>
            <person name="Saif S."/>
            <person name="Shea T."/>
            <person name="Sykes S."/>
            <person name="Wortman J."/>
            <person name="Nusbaum C."/>
            <person name="Birren B."/>
        </authorList>
    </citation>
    <scope>NUCLEOTIDE SEQUENCE [LARGE SCALE GENOMIC DNA]</scope>
    <source>
        <strain evidence="3">UMEA 3162-1</strain>
    </source>
</reference>
<sequence>MLLSGESVKEKKTAALFVVTFIFIGYASRNTRRDKTETHKASQWLARPHMY</sequence>
<protein>
    <submittedName>
        <fullName evidence="2">Uncharacterized protein</fullName>
    </submittedName>
</protein>
<evidence type="ECO:0000313" key="2">
    <source>
        <dbReference type="EMBL" id="EQX29419.1"/>
    </source>
</evidence>
<feature type="transmembrane region" description="Helical" evidence="1">
    <location>
        <begin position="12"/>
        <end position="28"/>
    </location>
</feature>
<accession>A0A0E2L6Y2</accession>
<dbReference type="EMBL" id="AWBU01000011">
    <property type="protein sequence ID" value="EQX29419.1"/>
    <property type="molecule type" value="Genomic_DNA"/>
</dbReference>
<dbReference type="HOGENOM" id="CLU_214334_0_0_6"/>
<proteinExistence type="predicted"/>
<evidence type="ECO:0000313" key="3">
    <source>
        <dbReference type="Proteomes" id="UP000016035"/>
    </source>
</evidence>
<gene>
    <name evidence="2" type="ORF">G925_01163</name>
</gene>
<evidence type="ECO:0000256" key="1">
    <source>
        <dbReference type="SAM" id="Phobius"/>
    </source>
</evidence>
<dbReference type="AlphaFoldDB" id="A0A0E2L6Y2"/>